<evidence type="ECO:0000313" key="2">
    <source>
        <dbReference type="EMBL" id="KAK1593181.1"/>
    </source>
</evidence>
<comment type="caution">
    <text evidence="2">The sequence shown here is derived from an EMBL/GenBank/DDBJ whole genome shotgun (WGS) entry which is preliminary data.</text>
</comment>
<name>A0AAD8V648_9PEZI</name>
<gene>
    <name evidence="2" type="ORF">LY79DRAFT_553052</name>
</gene>
<evidence type="ECO:0000313" key="3">
    <source>
        <dbReference type="Proteomes" id="UP001230504"/>
    </source>
</evidence>
<feature type="region of interest" description="Disordered" evidence="1">
    <location>
        <begin position="39"/>
        <end position="61"/>
    </location>
</feature>
<evidence type="ECO:0000256" key="1">
    <source>
        <dbReference type="SAM" id="MobiDB-lite"/>
    </source>
</evidence>
<dbReference type="GeneID" id="85441987"/>
<protein>
    <submittedName>
        <fullName evidence="2">Uncharacterized protein</fullName>
    </submittedName>
</protein>
<proteinExistence type="predicted"/>
<dbReference type="AlphaFoldDB" id="A0AAD8V648"/>
<dbReference type="EMBL" id="JAHLJV010000027">
    <property type="protein sequence ID" value="KAK1593181.1"/>
    <property type="molecule type" value="Genomic_DNA"/>
</dbReference>
<keyword evidence="3" id="KW-1185">Reference proteome</keyword>
<dbReference type="Proteomes" id="UP001230504">
    <property type="component" value="Unassembled WGS sequence"/>
</dbReference>
<sequence>MYTFVLFEMQRINPPWRWLTKSVIATETFILRIRPDTRQPALSCSDPSPPVHLSSCIRTLP</sequence>
<dbReference type="RefSeq" id="XP_060414505.1">
    <property type="nucleotide sequence ID" value="XM_060557747.1"/>
</dbReference>
<accession>A0AAD8V648</accession>
<reference evidence="2" key="1">
    <citation type="submission" date="2021-06" db="EMBL/GenBank/DDBJ databases">
        <title>Comparative genomics, transcriptomics and evolutionary studies reveal genomic signatures of adaptation to plant cell wall in hemibiotrophic fungi.</title>
        <authorList>
            <consortium name="DOE Joint Genome Institute"/>
            <person name="Baroncelli R."/>
            <person name="Diaz J.F."/>
            <person name="Benocci T."/>
            <person name="Peng M."/>
            <person name="Battaglia E."/>
            <person name="Haridas S."/>
            <person name="Andreopoulos W."/>
            <person name="Labutti K."/>
            <person name="Pangilinan J."/>
            <person name="Floch G.L."/>
            <person name="Makela M.R."/>
            <person name="Henrissat B."/>
            <person name="Grigoriev I.V."/>
            <person name="Crouch J.A."/>
            <person name="De Vries R.P."/>
            <person name="Sukno S.A."/>
            <person name="Thon M.R."/>
        </authorList>
    </citation>
    <scope>NUCLEOTIDE SEQUENCE</scope>
    <source>
        <strain evidence="2">CBS 125086</strain>
    </source>
</reference>
<organism evidence="2 3">
    <name type="scientific">Colletotrichum navitas</name>
    <dbReference type="NCBI Taxonomy" id="681940"/>
    <lineage>
        <taxon>Eukaryota</taxon>
        <taxon>Fungi</taxon>
        <taxon>Dikarya</taxon>
        <taxon>Ascomycota</taxon>
        <taxon>Pezizomycotina</taxon>
        <taxon>Sordariomycetes</taxon>
        <taxon>Hypocreomycetidae</taxon>
        <taxon>Glomerellales</taxon>
        <taxon>Glomerellaceae</taxon>
        <taxon>Colletotrichum</taxon>
        <taxon>Colletotrichum graminicola species complex</taxon>
    </lineage>
</organism>